<dbReference type="InterPro" id="IPR050624">
    <property type="entry name" value="HTH-type_Tx_Regulator"/>
</dbReference>
<dbReference type="Proteomes" id="UP000260812">
    <property type="component" value="Unassembled WGS sequence"/>
</dbReference>
<dbReference type="Pfam" id="PF00440">
    <property type="entry name" value="TetR_N"/>
    <property type="match status" value="1"/>
</dbReference>
<protein>
    <submittedName>
        <fullName evidence="4">TetR/AcrR family transcriptional regulator</fullName>
    </submittedName>
</protein>
<dbReference type="GO" id="GO:0003677">
    <property type="term" value="F:DNA binding"/>
    <property type="evidence" value="ECO:0007669"/>
    <property type="project" value="UniProtKB-UniRule"/>
</dbReference>
<dbReference type="PANTHER" id="PTHR43479">
    <property type="entry name" value="ACREF/ENVCD OPERON REPRESSOR-RELATED"/>
    <property type="match status" value="1"/>
</dbReference>
<feature type="DNA-binding region" description="H-T-H motif" evidence="2">
    <location>
        <begin position="34"/>
        <end position="53"/>
    </location>
</feature>
<accession>A0A3E3IB46</accession>
<dbReference type="InterPro" id="IPR009057">
    <property type="entry name" value="Homeodomain-like_sf"/>
</dbReference>
<comment type="caution">
    <text evidence="4">The sequence shown here is derived from an EMBL/GenBank/DDBJ whole genome shotgun (WGS) entry which is preliminary data.</text>
</comment>
<dbReference type="RefSeq" id="WP_117543850.1">
    <property type="nucleotide sequence ID" value="NZ_JBKVLI010000006.1"/>
</dbReference>
<keyword evidence="5" id="KW-1185">Reference proteome</keyword>
<reference evidence="4" key="1">
    <citation type="submission" date="2018-08" db="EMBL/GenBank/DDBJ databases">
        <title>A genome reference for cultivated species of the human gut microbiota.</title>
        <authorList>
            <person name="Zou Y."/>
            <person name="Xue W."/>
            <person name="Luo G."/>
        </authorList>
    </citation>
    <scope>NUCLEOTIDE SEQUENCE [LARGE SCALE GENOMIC DNA]</scope>
    <source>
        <strain evidence="4">TF05-5AC</strain>
    </source>
</reference>
<evidence type="ECO:0000256" key="1">
    <source>
        <dbReference type="ARBA" id="ARBA00023125"/>
    </source>
</evidence>
<keyword evidence="1 2" id="KW-0238">DNA-binding</keyword>
<dbReference type="EMBL" id="QVLV01000002">
    <property type="protein sequence ID" value="RGE64295.1"/>
    <property type="molecule type" value="Genomic_DNA"/>
</dbReference>
<organism evidence="4 5">
    <name type="scientific">Eisenbergiella massiliensis</name>
    <dbReference type="NCBI Taxonomy" id="1720294"/>
    <lineage>
        <taxon>Bacteria</taxon>
        <taxon>Bacillati</taxon>
        <taxon>Bacillota</taxon>
        <taxon>Clostridia</taxon>
        <taxon>Lachnospirales</taxon>
        <taxon>Lachnospiraceae</taxon>
        <taxon>Eisenbergiella</taxon>
    </lineage>
</organism>
<evidence type="ECO:0000259" key="3">
    <source>
        <dbReference type="PROSITE" id="PS50977"/>
    </source>
</evidence>
<name>A0A3E3IB46_9FIRM</name>
<gene>
    <name evidence="4" type="ORF">DXC51_04325</name>
</gene>
<proteinExistence type="predicted"/>
<evidence type="ECO:0000313" key="5">
    <source>
        <dbReference type="Proteomes" id="UP000260812"/>
    </source>
</evidence>
<dbReference type="Gene3D" id="1.10.357.10">
    <property type="entry name" value="Tetracycline Repressor, domain 2"/>
    <property type="match status" value="1"/>
</dbReference>
<dbReference type="SUPFAM" id="SSF46689">
    <property type="entry name" value="Homeodomain-like"/>
    <property type="match status" value="1"/>
</dbReference>
<evidence type="ECO:0000256" key="2">
    <source>
        <dbReference type="PROSITE-ProRule" id="PRU00335"/>
    </source>
</evidence>
<feature type="domain" description="HTH tetR-type" evidence="3">
    <location>
        <begin position="11"/>
        <end position="71"/>
    </location>
</feature>
<dbReference type="InterPro" id="IPR001647">
    <property type="entry name" value="HTH_TetR"/>
</dbReference>
<dbReference type="PANTHER" id="PTHR43479:SF11">
    <property type="entry name" value="ACREF_ENVCD OPERON REPRESSOR-RELATED"/>
    <property type="match status" value="1"/>
</dbReference>
<dbReference type="AlphaFoldDB" id="A0A3E3IB46"/>
<dbReference type="PROSITE" id="PS50977">
    <property type="entry name" value="HTH_TETR_2"/>
    <property type="match status" value="1"/>
</dbReference>
<evidence type="ECO:0000313" key="4">
    <source>
        <dbReference type="EMBL" id="RGE64295.1"/>
    </source>
</evidence>
<dbReference type="GeneID" id="97986131"/>
<sequence length="215" mass="24818">MPKSYSDQEKEYIIRRLKDEAMNCMSVYGIRRTTVDELVRRVRIPKGTFYLFYDSKEQLLFEALMEFHEKIETQLLQRVERMSGREPEVEAITDLLMDFFRQADEAPVIRLMNSGELEILARKLPQDELAAHFSEDAGMAETVIARLFPGMEGEAEKAAEQFGDAFRTVFAAMIYGHEGGMTGNTDSLRLLLRGLVLQLFELYDSRKTNRDAELK</sequence>